<sequence>MKSAPRMNGAVVLVVDKVEQANPLVETGISVGGRFEAVLPLMQPSTRVTLSNVYPFISDEFLETSLYDIK</sequence>
<proteinExistence type="predicted"/>
<gene>
    <name evidence="1" type="ORF">D4764_17G0006870</name>
</gene>
<protein>
    <submittedName>
        <fullName evidence="1">Uncharacterized protein</fullName>
    </submittedName>
</protein>
<evidence type="ECO:0000313" key="2">
    <source>
        <dbReference type="Proteomes" id="UP000324091"/>
    </source>
</evidence>
<accession>A0A5C6NUM7</accession>
<dbReference type="EMBL" id="RHFK02000009">
    <property type="protein sequence ID" value="TWW71204.1"/>
    <property type="molecule type" value="Genomic_DNA"/>
</dbReference>
<reference evidence="1 2" key="1">
    <citation type="submission" date="2019-04" db="EMBL/GenBank/DDBJ databases">
        <title>Chromosome genome assembly for Takifugu flavidus.</title>
        <authorList>
            <person name="Xiao S."/>
        </authorList>
    </citation>
    <scope>NUCLEOTIDE SEQUENCE [LARGE SCALE GENOMIC DNA]</scope>
    <source>
        <strain evidence="1">HTHZ2018</strain>
        <tissue evidence="1">Muscle</tissue>
    </source>
</reference>
<dbReference type="AlphaFoldDB" id="A0A5C6NUM7"/>
<evidence type="ECO:0000313" key="1">
    <source>
        <dbReference type="EMBL" id="TWW71204.1"/>
    </source>
</evidence>
<dbReference type="Proteomes" id="UP000324091">
    <property type="component" value="Chromosome 17"/>
</dbReference>
<comment type="caution">
    <text evidence="1">The sequence shown here is derived from an EMBL/GenBank/DDBJ whole genome shotgun (WGS) entry which is preliminary data.</text>
</comment>
<organism evidence="1 2">
    <name type="scientific">Takifugu flavidus</name>
    <name type="common">sansaifugu</name>
    <dbReference type="NCBI Taxonomy" id="433684"/>
    <lineage>
        <taxon>Eukaryota</taxon>
        <taxon>Metazoa</taxon>
        <taxon>Chordata</taxon>
        <taxon>Craniata</taxon>
        <taxon>Vertebrata</taxon>
        <taxon>Euteleostomi</taxon>
        <taxon>Actinopterygii</taxon>
        <taxon>Neopterygii</taxon>
        <taxon>Teleostei</taxon>
        <taxon>Neoteleostei</taxon>
        <taxon>Acanthomorphata</taxon>
        <taxon>Eupercaria</taxon>
        <taxon>Tetraodontiformes</taxon>
        <taxon>Tetradontoidea</taxon>
        <taxon>Tetraodontidae</taxon>
        <taxon>Takifugu</taxon>
    </lineage>
</organism>
<keyword evidence="2" id="KW-1185">Reference proteome</keyword>
<name>A0A5C6NUM7_9TELE</name>